<dbReference type="Proteomes" id="UP000218334">
    <property type="component" value="Unassembled WGS sequence"/>
</dbReference>
<evidence type="ECO:0000313" key="1">
    <source>
        <dbReference type="EMBL" id="PBK66003.1"/>
    </source>
</evidence>
<dbReference type="AlphaFoldDB" id="A0A2H3BQ66"/>
<feature type="non-terminal residue" evidence="1">
    <location>
        <position position="192"/>
    </location>
</feature>
<organism evidence="1 2">
    <name type="scientific">Armillaria solidipes</name>
    <dbReference type="NCBI Taxonomy" id="1076256"/>
    <lineage>
        <taxon>Eukaryota</taxon>
        <taxon>Fungi</taxon>
        <taxon>Dikarya</taxon>
        <taxon>Basidiomycota</taxon>
        <taxon>Agaricomycotina</taxon>
        <taxon>Agaricomycetes</taxon>
        <taxon>Agaricomycetidae</taxon>
        <taxon>Agaricales</taxon>
        <taxon>Marasmiineae</taxon>
        <taxon>Physalacriaceae</taxon>
        <taxon>Armillaria</taxon>
    </lineage>
</organism>
<evidence type="ECO:0000313" key="2">
    <source>
        <dbReference type="Proteomes" id="UP000218334"/>
    </source>
</evidence>
<accession>A0A2H3BQ66</accession>
<reference evidence="2" key="1">
    <citation type="journal article" date="2017" name="Nat. Ecol. Evol.">
        <title>Genome expansion and lineage-specific genetic innovations in the forest pathogenic fungi Armillaria.</title>
        <authorList>
            <person name="Sipos G."/>
            <person name="Prasanna A.N."/>
            <person name="Walter M.C."/>
            <person name="O'Connor E."/>
            <person name="Balint B."/>
            <person name="Krizsan K."/>
            <person name="Kiss B."/>
            <person name="Hess J."/>
            <person name="Varga T."/>
            <person name="Slot J."/>
            <person name="Riley R."/>
            <person name="Boka B."/>
            <person name="Rigling D."/>
            <person name="Barry K."/>
            <person name="Lee J."/>
            <person name="Mihaltcheva S."/>
            <person name="LaButti K."/>
            <person name="Lipzen A."/>
            <person name="Waldron R."/>
            <person name="Moloney N.M."/>
            <person name="Sperisen C."/>
            <person name="Kredics L."/>
            <person name="Vagvoelgyi C."/>
            <person name="Patrignani A."/>
            <person name="Fitzpatrick D."/>
            <person name="Nagy I."/>
            <person name="Doyle S."/>
            <person name="Anderson J.B."/>
            <person name="Grigoriev I.V."/>
            <person name="Gueldener U."/>
            <person name="Muensterkoetter M."/>
            <person name="Nagy L.G."/>
        </authorList>
    </citation>
    <scope>NUCLEOTIDE SEQUENCE [LARGE SCALE GENOMIC DNA]</scope>
    <source>
        <strain evidence="2">28-4</strain>
    </source>
</reference>
<feature type="non-terminal residue" evidence="1">
    <location>
        <position position="1"/>
    </location>
</feature>
<gene>
    <name evidence="1" type="ORF">ARMSODRAFT_845214</name>
</gene>
<name>A0A2H3BQ66_9AGAR</name>
<keyword evidence="2" id="KW-1185">Reference proteome</keyword>
<protein>
    <submittedName>
        <fullName evidence="1">Uncharacterized protein</fullName>
    </submittedName>
</protein>
<sequence length="192" mass="21401">IYVPMLMPKGCGYPLWLLEPSNDPHPDYIRDGTQIGDLGYLDEAGGFVYLFNVGKAFNHAVNVGRTPPNFVPLSDIHEPRNQLLRLRIHQNNESFKATSRDKKSIGGDISAEASTQAAYLVLPDGGKHSKYKFPGILEQYAIDHAHEWYKHFNGQGMQIPNGMLYLMTGCNKCRSWTNACYSHTAESGAVSL</sequence>
<dbReference type="EMBL" id="KZ293442">
    <property type="protein sequence ID" value="PBK66003.1"/>
    <property type="molecule type" value="Genomic_DNA"/>
</dbReference>
<proteinExistence type="predicted"/>